<protein>
    <submittedName>
        <fullName evidence="1">Uncharacterized protein</fullName>
    </submittedName>
</protein>
<comment type="caution">
    <text evidence="1">The sequence shown here is derived from an EMBL/GenBank/DDBJ whole genome shotgun (WGS) entry which is preliminary data.</text>
</comment>
<dbReference type="EMBL" id="JAAIUW010000011">
    <property type="protein sequence ID" value="KAF7808242.1"/>
    <property type="molecule type" value="Genomic_DNA"/>
</dbReference>
<dbReference type="AlphaFoldDB" id="A0A834SR22"/>
<name>A0A834SR22_9FABA</name>
<keyword evidence="2" id="KW-1185">Reference proteome</keyword>
<organism evidence="1 2">
    <name type="scientific">Senna tora</name>
    <dbReference type="NCBI Taxonomy" id="362788"/>
    <lineage>
        <taxon>Eukaryota</taxon>
        <taxon>Viridiplantae</taxon>
        <taxon>Streptophyta</taxon>
        <taxon>Embryophyta</taxon>
        <taxon>Tracheophyta</taxon>
        <taxon>Spermatophyta</taxon>
        <taxon>Magnoliopsida</taxon>
        <taxon>eudicotyledons</taxon>
        <taxon>Gunneridae</taxon>
        <taxon>Pentapetalae</taxon>
        <taxon>rosids</taxon>
        <taxon>fabids</taxon>
        <taxon>Fabales</taxon>
        <taxon>Fabaceae</taxon>
        <taxon>Caesalpinioideae</taxon>
        <taxon>Cassia clade</taxon>
        <taxon>Senna</taxon>
    </lineage>
</organism>
<sequence length="36" mass="4049">MAPFHLGYVIASFQFCGIDIEEIDKAKALFEGDRES</sequence>
<proteinExistence type="predicted"/>
<reference evidence="1" key="1">
    <citation type="submission" date="2020-09" db="EMBL/GenBank/DDBJ databases">
        <title>Genome-Enabled Discovery of Anthraquinone Biosynthesis in Senna tora.</title>
        <authorList>
            <person name="Kang S.-H."/>
            <person name="Pandey R.P."/>
            <person name="Lee C.-M."/>
            <person name="Sim J.-S."/>
            <person name="Jeong J.-T."/>
            <person name="Choi B.-S."/>
            <person name="Jung M."/>
            <person name="Ginzburg D."/>
            <person name="Zhao K."/>
            <person name="Won S.Y."/>
            <person name="Oh T.-J."/>
            <person name="Yu Y."/>
            <person name="Kim N.-H."/>
            <person name="Lee O.R."/>
            <person name="Lee T.-H."/>
            <person name="Bashyal P."/>
            <person name="Kim T.-S."/>
            <person name="Lee W.-H."/>
            <person name="Kawkins C."/>
            <person name="Kim C.-K."/>
            <person name="Kim J.S."/>
            <person name="Ahn B.O."/>
            <person name="Rhee S.Y."/>
            <person name="Sohng J.K."/>
        </authorList>
    </citation>
    <scope>NUCLEOTIDE SEQUENCE</scope>
    <source>
        <tissue evidence="1">Leaf</tissue>
    </source>
</reference>
<evidence type="ECO:0000313" key="2">
    <source>
        <dbReference type="Proteomes" id="UP000634136"/>
    </source>
</evidence>
<accession>A0A834SR22</accession>
<evidence type="ECO:0000313" key="1">
    <source>
        <dbReference type="EMBL" id="KAF7808242.1"/>
    </source>
</evidence>
<dbReference type="Proteomes" id="UP000634136">
    <property type="component" value="Unassembled WGS sequence"/>
</dbReference>
<gene>
    <name evidence="1" type="ORF">G2W53_034985</name>
</gene>